<reference evidence="2 3" key="1">
    <citation type="submission" date="2024-06" db="EMBL/GenBank/DDBJ databases">
        <title>A chromosome level genome sequence of Diviner's sage (Salvia divinorum).</title>
        <authorList>
            <person name="Ford S.A."/>
            <person name="Ro D.-K."/>
            <person name="Ness R.W."/>
            <person name="Phillips M.A."/>
        </authorList>
    </citation>
    <scope>NUCLEOTIDE SEQUENCE [LARGE SCALE GENOMIC DNA]</scope>
    <source>
        <strain evidence="2">SAF-2024a</strain>
        <tissue evidence="2">Leaf</tissue>
    </source>
</reference>
<feature type="compositionally biased region" description="Polar residues" evidence="1">
    <location>
        <begin position="409"/>
        <end position="418"/>
    </location>
</feature>
<dbReference type="EMBL" id="JBEAFC010000008">
    <property type="protein sequence ID" value="KAL1544401.1"/>
    <property type="molecule type" value="Genomic_DNA"/>
</dbReference>
<dbReference type="PANTHER" id="PTHR34112">
    <property type="entry name" value="C-JUN-AMINO-TERMINAL KINASE-INTERACTING PROTEIN"/>
    <property type="match status" value="1"/>
</dbReference>
<name>A0ABD1GJV7_SALDI</name>
<feature type="region of interest" description="Disordered" evidence="1">
    <location>
        <begin position="1"/>
        <end position="88"/>
    </location>
</feature>
<accession>A0ABD1GJV7</accession>
<evidence type="ECO:0000256" key="1">
    <source>
        <dbReference type="SAM" id="MobiDB-lite"/>
    </source>
</evidence>
<feature type="compositionally biased region" description="Low complexity" evidence="1">
    <location>
        <begin position="361"/>
        <end position="377"/>
    </location>
</feature>
<gene>
    <name evidence="2" type="ORF">AAHA92_21258</name>
</gene>
<feature type="compositionally biased region" description="Polar residues" evidence="1">
    <location>
        <begin position="380"/>
        <end position="393"/>
    </location>
</feature>
<feature type="compositionally biased region" description="Low complexity" evidence="1">
    <location>
        <begin position="52"/>
        <end position="83"/>
    </location>
</feature>
<sequence>MERSEPTLVPEWLKNAGSLNGGSALSNSDDQTSLKLARNKSLAKSNGHDLGRSFSSDRTTSSYFRRSSSSNSSGHLSSHSSFGRQHDRDWERNTYDSRDREISIMRDRRRQDSSDRSGANLLSKYERDGFSRSHSMVSGNNVGTWHKKAITDSSTTVGTKANGLLITSRSIGGVKKTFLEKDFPSLGSEERTVIHEVGRAPSPGLSSAIQGLPLGSSTIANGGKWTSALAEVPVLVGSNSNVISPVQQSSTRSSTYVALGSGTNLNMAEAVAQAPNRGETSPSLSVGTQRLDELAIKQSRQLIPVTPSMPKTLVSNSSDKQKNKAVGPGKGDVLKASNVGKLHVLKSVHEKNGTAPATKDSLSPTSSSKIASSTLAAPSVSGSTATRGSTNNPVHGRKPAFTVLDKRPTSQAQSRNDFFNSVRKKSLENSSYITGSPTANSSSVVEISTAISRSSSDKSEMEVICGNTSQGGETSLGVSLGGDNLPEIRGKIKENGDAYDVQKHISKGKKHPSLDLIFPEEEEAALLRSLGWEENAEGDEGGLTEEEINAFRKDITKYINSKPSFKILKEAPPKIFPFDAHIGGVSAGLSSSGAKLES</sequence>
<feature type="compositionally biased region" description="Low complexity" evidence="1">
    <location>
        <begin position="15"/>
        <end position="28"/>
    </location>
</feature>
<dbReference type="Proteomes" id="UP001567538">
    <property type="component" value="Unassembled WGS sequence"/>
</dbReference>
<dbReference type="PANTHER" id="PTHR34112:SF13">
    <property type="entry name" value="OS04G0448200 PROTEIN"/>
    <property type="match status" value="1"/>
</dbReference>
<keyword evidence="3" id="KW-1185">Reference proteome</keyword>
<evidence type="ECO:0000313" key="2">
    <source>
        <dbReference type="EMBL" id="KAL1544401.1"/>
    </source>
</evidence>
<evidence type="ECO:0000313" key="3">
    <source>
        <dbReference type="Proteomes" id="UP001567538"/>
    </source>
</evidence>
<feature type="region of interest" description="Disordered" evidence="1">
    <location>
        <begin position="347"/>
        <end position="418"/>
    </location>
</feature>
<evidence type="ECO:0008006" key="4">
    <source>
        <dbReference type="Google" id="ProtNLM"/>
    </source>
</evidence>
<protein>
    <recommendedName>
        <fullName evidence="4">Mediator of RNA polymerase II transcription subunit 1</fullName>
    </recommendedName>
</protein>
<comment type="caution">
    <text evidence="2">The sequence shown here is derived from an EMBL/GenBank/DDBJ whole genome shotgun (WGS) entry which is preliminary data.</text>
</comment>
<proteinExistence type="predicted"/>
<feature type="region of interest" description="Disordered" evidence="1">
    <location>
        <begin position="306"/>
        <end position="334"/>
    </location>
</feature>
<dbReference type="AlphaFoldDB" id="A0ABD1GJV7"/>
<organism evidence="2 3">
    <name type="scientific">Salvia divinorum</name>
    <name type="common">Maria pastora</name>
    <name type="synonym">Diviner's sage</name>
    <dbReference type="NCBI Taxonomy" id="28513"/>
    <lineage>
        <taxon>Eukaryota</taxon>
        <taxon>Viridiplantae</taxon>
        <taxon>Streptophyta</taxon>
        <taxon>Embryophyta</taxon>
        <taxon>Tracheophyta</taxon>
        <taxon>Spermatophyta</taxon>
        <taxon>Magnoliopsida</taxon>
        <taxon>eudicotyledons</taxon>
        <taxon>Gunneridae</taxon>
        <taxon>Pentapetalae</taxon>
        <taxon>asterids</taxon>
        <taxon>lamiids</taxon>
        <taxon>Lamiales</taxon>
        <taxon>Lamiaceae</taxon>
        <taxon>Nepetoideae</taxon>
        <taxon>Mentheae</taxon>
        <taxon>Salviinae</taxon>
        <taxon>Salvia</taxon>
        <taxon>Salvia subgen. Calosphace</taxon>
    </lineage>
</organism>